<evidence type="ECO:0000259" key="1">
    <source>
        <dbReference type="Pfam" id="PF01872"/>
    </source>
</evidence>
<dbReference type="RefSeq" id="WP_239169143.1">
    <property type="nucleotide sequence ID" value="NZ_BOMI01000115.1"/>
</dbReference>
<reference evidence="2 3" key="1">
    <citation type="submission" date="2021-01" db="EMBL/GenBank/DDBJ databases">
        <title>Whole genome shotgun sequence of Actinoplanes deccanensis NBRC 13994.</title>
        <authorList>
            <person name="Komaki H."/>
            <person name="Tamura T."/>
        </authorList>
    </citation>
    <scope>NUCLEOTIDE SEQUENCE [LARGE SCALE GENOMIC DNA]</scope>
    <source>
        <strain evidence="2 3">NBRC 13994</strain>
    </source>
</reference>
<dbReference type="Proteomes" id="UP000609879">
    <property type="component" value="Unassembled WGS sequence"/>
</dbReference>
<protein>
    <recommendedName>
        <fullName evidence="1">Bacterial bifunctional deaminase-reductase C-terminal domain-containing protein</fullName>
    </recommendedName>
</protein>
<accession>A0ABQ3YAY3</accession>
<evidence type="ECO:0000313" key="3">
    <source>
        <dbReference type="Proteomes" id="UP000609879"/>
    </source>
</evidence>
<organism evidence="2 3">
    <name type="scientific">Paractinoplanes deccanensis</name>
    <dbReference type="NCBI Taxonomy" id="113561"/>
    <lineage>
        <taxon>Bacteria</taxon>
        <taxon>Bacillati</taxon>
        <taxon>Actinomycetota</taxon>
        <taxon>Actinomycetes</taxon>
        <taxon>Micromonosporales</taxon>
        <taxon>Micromonosporaceae</taxon>
        <taxon>Paractinoplanes</taxon>
    </lineage>
</organism>
<dbReference type="Gene3D" id="3.40.430.10">
    <property type="entry name" value="Dihydrofolate Reductase, subunit A"/>
    <property type="match status" value="1"/>
</dbReference>
<comment type="caution">
    <text evidence="2">The sequence shown here is derived from an EMBL/GenBank/DDBJ whole genome shotgun (WGS) entry which is preliminary data.</text>
</comment>
<dbReference type="Pfam" id="PF01872">
    <property type="entry name" value="RibD_C"/>
    <property type="match status" value="1"/>
</dbReference>
<gene>
    <name evidence="2" type="ORF">Ade02nite_58100</name>
</gene>
<dbReference type="InterPro" id="IPR024072">
    <property type="entry name" value="DHFR-like_dom_sf"/>
</dbReference>
<sequence length="70" mass="7509">MVIGSLSLVRALSAADLVDEYRLITIPEVLGRGDRLFDGGTPAGFRFTTVDTAGPAALTVFRRDREEPSA</sequence>
<name>A0ABQ3YAY3_9ACTN</name>
<dbReference type="EMBL" id="BOMI01000115">
    <property type="protein sequence ID" value="GID77169.1"/>
    <property type="molecule type" value="Genomic_DNA"/>
</dbReference>
<keyword evidence="3" id="KW-1185">Reference proteome</keyword>
<feature type="domain" description="Bacterial bifunctional deaminase-reductase C-terminal" evidence="1">
    <location>
        <begin position="1"/>
        <end position="54"/>
    </location>
</feature>
<dbReference type="SUPFAM" id="SSF53597">
    <property type="entry name" value="Dihydrofolate reductase-like"/>
    <property type="match status" value="1"/>
</dbReference>
<dbReference type="InterPro" id="IPR002734">
    <property type="entry name" value="RibDG_C"/>
</dbReference>
<evidence type="ECO:0000313" key="2">
    <source>
        <dbReference type="EMBL" id="GID77169.1"/>
    </source>
</evidence>
<proteinExistence type="predicted"/>